<reference evidence="1" key="1">
    <citation type="journal article" date="2020" name="Stud. Mycol.">
        <title>101 Dothideomycetes genomes: a test case for predicting lifestyles and emergence of pathogens.</title>
        <authorList>
            <person name="Haridas S."/>
            <person name="Albert R."/>
            <person name="Binder M."/>
            <person name="Bloem J."/>
            <person name="Labutti K."/>
            <person name="Salamov A."/>
            <person name="Andreopoulos B."/>
            <person name="Baker S."/>
            <person name="Barry K."/>
            <person name="Bills G."/>
            <person name="Bluhm B."/>
            <person name="Cannon C."/>
            <person name="Castanera R."/>
            <person name="Culley D."/>
            <person name="Daum C."/>
            <person name="Ezra D."/>
            <person name="Gonzalez J."/>
            <person name="Henrissat B."/>
            <person name="Kuo A."/>
            <person name="Liang C."/>
            <person name="Lipzen A."/>
            <person name="Lutzoni F."/>
            <person name="Magnuson J."/>
            <person name="Mondo S."/>
            <person name="Nolan M."/>
            <person name="Ohm R."/>
            <person name="Pangilinan J."/>
            <person name="Park H.-J."/>
            <person name="Ramirez L."/>
            <person name="Alfaro M."/>
            <person name="Sun H."/>
            <person name="Tritt A."/>
            <person name="Yoshinaga Y."/>
            <person name="Zwiers L.-H."/>
            <person name="Turgeon B."/>
            <person name="Goodwin S."/>
            <person name="Spatafora J."/>
            <person name="Crous P."/>
            <person name="Grigoriev I."/>
        </authorList>
    </citation>
    <scope>NUCLEOTIDE SEQUENCE</scope>
    <source>
        <strain evidence="1">CBS 262.69</strain>
    </source>
</reference>
<proteinExistence type="predicted"/>
<keyword evidence="2" id="KW-1185">Reference proteome</keyword>
<gene>
    <name evidence="1" type="ORF">EJ06DRAFT_585430</name>
</gene>
<dbReference type="Proteomes" id="UP000799640">
    <property type="component" value="Unassembled WGS sequence"/>
</dbReference>
<evidence type="ECO:0000313" key="2">
    <source>
        <dbReference type="Proteomes" id="UP000799640"/>
    </source>
</evidence>
<evidence type="ECO:0000313" key="1">
    <source>
        <dbReference type="EMBL" id="KAF2396180.1"/>
    </source>
</evidence>
<name>A0A6G1HJJ3_9PEZI</name>
<organism evidence="1 2">
    <name type="scientific">Trichodelitschia bisporula</name>
    <dbReference type="NCBI Taxonomy" id="703511"/>
    <lineage>
        <taxon>Eukaryota</taxon>
        <taxon>Fungi</taxon>
        <taxon>Dikarya</taxon>
        <taxon>Ascomycota</taxon>
        <taxon>Pezizomycotina</taxon>
        <taxon>Dothideomycetes</taxon>
        <taxon>Dothideomycetes incertae sedis</taxon>
        <taxon>Phaeotrichales</taxon>
        <taxon>Phaeotrichaceae</taxon>
        <taxon>Trichodelitschia</taxon>
    </lineage>
</organism>
<accession>A0A6G1HJJ3</accession>
<dbReference type="OrthoDB" id="3649348at2759"/>
<dbReference type="AlphaFoldDB" id="A0A6G1HJJ3"/>
<dbReference type="EMBL" id="ML996708">
    <property type="protein sequence ID" value="KAF2396180.1"/>
    <property type="molecule type" value="Genomic_DNA"/>
</dbReference>
<sequence>MTATVHICIDPEKARSEIPNAVAGNLEDLPETRLGTNCIRPVTERKAPRAILCGAGISPEEFDRLKAAVKEDVVWIKATRGGLGVSPTAVGPPDPSVIANWMRRRLQEMGL</sequence>
<protein>
    <submittedName>
        <fullName evidence="1">Uncharacterized protein</fullName>
    </submittedName>
</protein>